<dbReference type="AlphaFoldDB" id="A0A316AB88"/>
<evidence type="ECO:0000259" key="5">
    <source>
        <dbReference type="Pfam" id="PF13905"/>
    </source>
</evidence>
<dbReference type="PROSITE" id="PS51257">
    <property type="entry name" value="PROKAR_LIPOPROTEIN"/>
    <property type="match status" value="1"/>
</dbReference>
<dbReference type="GO" id="GO:0030313">
    <property type="term" value="C:cell envelope"/>
    <property type="evidence" value="ECO:0007669"/>
    <property type="project" value="UniProtKB-SubCell"/>
</dbReference>
<dbReference type="PANTHER" id="PTHR42852:SF6">
    <property type="entry name" value="THIOL:DISULFIDE INTERCHANGE PROTEIN DSBE"/>
    <property type="match status" value="1"/>
</dbReference>
<sequence>MIIRLIISAWLLTSCGVDESNHQVTVPTVLKNSVSTDSTCIIYKAPTDSRLIISFINEYGDPVEYSLVDNAATLFENSNFRTGFIKNSTSQITIPLFPGDSIEIDLQKPGFKWTSFKHTFKKADTTFLKLFQQKHPSLLELYSVKRDSIFGSSRRSPVGVQSVRESIKSNVKFLTQFKETSYRIYSLKVNYLEHLIHQDSIQYELYGLYKTIATSQYLNDLILCSSNSDNLQFLTELDIFFRNTDPDLMKYDPGIYKECIKSYGIEVLQKRYSKQDNTGANQFDFSILFDSAQNHLNGKELDYLRYFCTQQIEEQNLTSIYQTYLLKLIQSSRDQLFKKYLETRIKPKNYAVGRDIFYDENSLSKNLDSLIFSNKKKYCLVDIWASWCLPCIESIPEINKRLSFKTNSDINVIYISLDHDQIKWKNASLRHNLNYHGISLLLQNPRDSKFVKFYAIKEIPRYLLFDQYGKLLASNNSMSSIYNFIEAQEK</sequence>
<evidence type="ECO:0000313" key="6">
    <source>
        <dbReference type="EMBL" id="PWJ54985.1"/>
    </source>
</evidence>
<keyword evidence="4" id="KW-0676">Redox-active center</keyword>
<keyword evidence="2" id="KW-0201">Cytochrome c-type biogenesis</keyword>
<gene>
    <name evidence="6" type="ORF">CLV98_1154</name>
</gene>
<evidence type="ECO:0000256" key="1">
    <source>
        <dbReference type="ARBA" id="ARBA00004196"/>
    </source>
</evidence>
<dbReference type="InterPro" id="IPR036249">
    <property type="entry name" value="Thioredoxin-like_sf"/>
</dbReference>
<dbReference type="GO" id="GO:0017004">
    <property type="term" value="P:cytochrome complex assembly"/>
    <property type="evidence" value="ECO:0007669"/>
    <property type="project" value="UniProtKB-KW"/>
</dbReference>
<reference evidence="6 7" key="1">
    <citation type="submission" date="2018-03" db="EMBL/GenBank/DDBJ databases">
        <title>Genomic Encyclopedia of Archaeal and Bacterial Type Strains, Phase II (KMG-II): from individual species to whole genera.</title>
        <authorList>
            <person name="Goeker M."/>
        </authorList>
    </citation>
    <scope>NUCLEOTIDE SEQUENCE [LARGE SCALE GENOMIC DNA]</scope>
    <source>
        <strain evidence="6 7">DSM 100346</strain>
    </source>
</reference>
<name>A0A316AB88_9BACT</name>
<dbReference type="Gene3D" id="3.40.30.10">
    <property type="entry name" value="Glutaredoxin"/>
    <property type="match status" value="1"/>
</dbReference>
<evidence type="ECO:0000256" key="4">
    <source>
        <dbReference type="ARBA" id="ARBA00023284"/>
    </source>
</evidence>
<dbReference type="OrthoDB" id="983020at2"/>
<dbReference type="Proteomes" id="UP000245880">
    <property type="component" value="Unassembled WGS sequence"/>
</dbReference>
<dbReference type="RefSeq" id="WP_109677340.1">
    <property type="nucleotide sequence ID" value="NZ_QGDT01000015.1"/>
</dbReference>
<proteinExistence type="predicted"/>
<evidence type="ECO:0000256" key="2">
    <source>
        <dbReference type="ARBA" id="ARBA00022748"/>
    </source>
</evidence>
<dbReference type="InterPro" id="IPR050553">
    <property type="entry name" value="Thioredoxin_ResA/DsbE_sf"/>
</dbReference>
<keyword evidence="7" id="KW-1185">Reference proteome</keyword>
<dbReference type="SUPFAM" id="SSF52833">
    <property type="entry name" value="Thioredoxin-like"/>
    <property type="match status" value="1"/>
</dbReference>
<dbReference type="PANTHER" id="PTHR42852">
    <property type="entry name" value="THIOL:DISULFIDE INTERCHANGE PROTEIN DSBE"/>
    <property type="match status" value="1"/>
</dbReference>
<keyword evidence="3" id="KW-1015">Disulfide bond</keyword>
<dbReference type="Pfam" id="PF13905">
    <property type="entry name" value="Thioredoxin_8"/>
    <property type="match status" value="1"/>
</dbReference>
<comment type="subcellular location">
    <subcellularLocation>
        <location evidence="1">Cell envelope</location>
    </subcellularLocation>
</comment>
<comment type="caution">
    <text evidence="6">The sequence shown here is derived from an EMBL/GenBank/DDBJ whole genome shotgun (WGS) entry which is preliminary data.</text>
</comment>
<dbReference type="InterPro" id="IPR012336">
    <property type="entry name" value="Thioredoxin-like_fold"/>
</dbReference>
<organism evidence="6 7">
    <name type="scientific">Dyadobacter jejuensis</name>
    <dbReference type="NCBI Taxonomy" id="1082580"/>
    <lineage>
        <taxon>Bacteria</taxon>
        <taxon>Pseudomonadati</taxon>
        <taxon>Bacteroidota</taxon>
        <taxon>Cytophagia</taxon>
        <taxon>Cytophagales</taxon>
        <taxon>Spirosomataceae</taxon>
        <taxon>Dyadobacter</taxon>
    </lineage>
</organism>
<feature type="domain" description="Thioredoxin-like fold" evidence="5">
    <location>
        <begin position="377"/>
        <end position="470"/>
    </location>
</feature>
<protein>
    <submittedName>
        <fullName evidence="6">Thioredoxin-like protein</fullName>
    </submittedName>
</protein>
<evidence type="ECO:0000256" key="3">
    <source>
        <dbReference type="ARBA" id="ARBA00023157"/>
    </source>
</evidence>
<evidence type="ECO:0000313" key="7">
    <source>
        <dbReference type="Proteomes" id="UP000245880"/>
    </source>
</evidence>
<accession>A0A316AB88</accession>
<dbReference type="EMBL" id="QGDT01000015">
    <property type="protein sequence ID" value="PWJ54985.1"/>
    <property type="molecule type" value="Genomic_DNA"/>
</dbReference>